<sequence length="269" mass="30754">MSIFSLFLFPSPPSLFIAAMSVLNLLSLTISGYMEMNGKQKQYAKFFDAAGSSKKSKNKENRKMLSRNGMLVFYTPSFVVGLAALAILPRQDLRFSMVQYVLTVHFLKRILEVLFVYKFSGFMMVDDAITIGVSYCVSTATMIYAQYLSQELPEASVDLKYVGIAVFLIGMTGNFYHHYILSNLRKKGDREYKIPKGGLFDLIICPHYFFEIIAFIGLSCISQTMFMLCFTLGTMFLLMGRSHATREWYVLKFGEKFRKDTKAIIPYLF</sequence>
<dbReference type="Proteomes" id="UP001056120">
    <property type="component" value="Linkage Group LG12"/>
</dbReference>
<gene>
    <name evidence="1" type="ORF">L1987_36192</name>
</gene>
<accession>A0ACB9HFA3</accession>
<name>A0ACB9HFA3_9ASTR</name>
<keyword evidence="2" id="KW-1185">Reference proteome</keyword>
<comment type="caution">
    <text evidence="1">The sequence shown here is derived from an EMBL/GenBank/DDBJ whole genome shotgun (WGS) entry which is preliminary data.</text>
</comment>
<dbReference type="EMBL" id="CM042029">
    <property type="protein sequence ID" value="KAI3793572.1"/>
    <property type="molecule type" value="Genomic_DNA"/>
</dbReference>
<organism evidence="1 2">
    <name type="scientific">Smallanthus sonchifolius</name>
    <dbReference type="NCBI Taxonomy" id="185202"/>
    <lineage>
        <taxon>Eukaryota</taxon>
        <taxon>Viridiplantae</taxon>
        <taxon>Streptophyta</taxon>
        <taxon>Embryophyta</taxon>
        <taxon>Tracheophyta</taxon>
        <taxon>Spermatophyta</taxon>
        <taxon>Magnoliopsida</taxon>
        <taxon>eudicotyledons</taxon>
        <taxon>Gunneridae</taxon>
        <taxon>Pentapetalae</taxon>
        <taxon>asterids</taxon>
        <taxon>campanulids</taxon>
        <taxon>Asterales</taxon>
        <taxon>Asteraceae</taxon>
        <taxon>Asteroideae</taxon>
        <taxon>Heliantheae alliance</taxon>
        <taxon>Millerieae</taxon>
        <taxon>Smallanthus</taxon>
    </lineage>
</organism>
<reference evidence="1 2" key="2">
    <citation type="journal article" date="2022" name="Mol. Ecol. Resour.">
        <title>The genomes of chicory, endive, great burdock and yacon provide insights into Asteraceae paleo-polyploidization history and plant inulin production.</title>
        <authorList>
            <person name="Fan W."/>
            <person name="Wang S."/>
            <person name="Wang H."/>
            <person name="Wang A."/>
            <person name="Jiang F."/>
            <person name="Liu H."/>
            <person name="Zhao H."/>
            <person name="Xu D."/>
            <person name="Zhang Y."/>
        </authorList>
    </citation>
    <scope>NUCLEOTIDE SEQUENCE [LARGE SCALE GENOMIC DNA]</scope>
    <source>
        <strain evidence="2">cv. Yunnan</strain>
        <tissue evidence="1">Leaves</tissue>
    </source>
</reference>
<proteinExistence type="predicted"/>
<evidence type="ECO:0000313" key="2">
    <source>
        <dbReference type="Proteomes" id="UP001056120"/>
    </source>
</evidence>
<reference evidence="2" key="1">
    <citation type="journal article" date="2022" name="Mol. Ecol. Resour.">
        <title>The genomes of chicory, endive, great burdock and yacon provide insights into Asteraceae palaeo-polyploidization history and plant inulin production.</title>
        <authorList>
            <person name="Fan W."/>
            <person name="Wang S."/>
            <person name="Wang H."/>
            <person name="Wang A."/>
            <person name="Jiang F."/>
            <person name="Liu H."/>
            <person name="Zhao H."/>
            <person name="Xu D."/>
            <person name="Zhang Y."/>
        </authorList>
    </citation>
    <scope>NUCLEOTIDE SEQUENCE [LARGE SCALE GENOMIC DNA]</scope>
    <source>
        <strain evidence="2">cv. Yunnan</strain>
    </source>
</reference>
<evidence type="ECO:0000313" key="1">
    <source>
        <dbReference type="EMBL" id="KAI3793572.1"/>
    </source>
</evidence>
<protein>
    <submittedName>
        <fullName evidence="1">Uncharacterized protein</fullName>
    </submittedName>
</protein>